<dbReference type="InterPro" id="IPR027417">
    <property type="entry name" value="P-loop_NTPase"/>
</dbReference>
<protein>
    <submittedName>
        <fullName evidence="5">Adenylate kinase 8-like</fullName>
    </submittedName>
</protein>
<accession>A0A6P7U862</accession>
<evidence type="ECO:0000256" key="2">
    <source>
        <dbReference type="ARBA" id="ARBA00022741"/>
    </source>
</evidence>
<reference evidence="5" key="1">
    <citation type="submission" date="2025-08" db="UniProtKB">
        <authorList>
            <consortium name="RefSeq"/>
        </authorList>
    </citation>
    <scope>IDENTIFICATION</scope>
</reference>
<evidence type="ECO:0000313" key="5">
    <source>
        <dbReference type="RefSeq" id="XP_029657186.2"/>
    </source>
</evidence>
<dbReference type="InterPro" id="IPR000850">
    <property type="entry name" value="Adenylat/UMP-CMP_kin"/>
</dbReference>
<dbReference type="GO" id="GO:0019205">
    <property type="term" value="F:nucleobase-containing compound kinase activity"/>
    <property type="evidence" value="ECO:0007669"/>
    <property type="project" value="InterPro"/>
</dbReference>
<dbReference type="PANTHER" id="PTHR23359">
    <property type="entry name" value="NUCLEOTIDE KINASE"/>
    <property type="match status" value="1"/>
</dbReference>
<keyword evidence="1" id="KW-0808">Transferase</keyword>
<organism evidence="4 5">
    <name type="scientific">Octopus sinensis</name>
    <name type="common">East Asian common octopus</name>
    <dbReference type="NCBI Taxonomy" id="2607531"/>
    <lineage>
        <taxon>Eukaryota</taxon>
        <taxon>Metazoa</taxon>
        <taxon>Spiralia</taxon>
        <taxon>Lophotrochozoa</taxon>
        <taxon>Mollusca</taxon>
        <taxon>Cephalopoda</taxon>
        <taxon>Coleoidea</taxon>
        <taxon>Octopodiformes</taxon>
        <taxon>Octopoda</taxon>
        <taxon>Incirrata</taxon>
        <taxon>Octopodidae</taxon>
        <taxon>Octopus</taxon>
    </lineage>
</organism>
<keyword evidence="2" id="KW-0547">Nucleotide-binding</keyword>
<evidence type="ECO:0000256" key="3">
    <source>
        <dbReference type="ARBA" id="ARBA00022777"/>
    </source>
</evidence>
<dbReference type="Proteomes" id="UP000515154">
    <property type="component" value="Unplaced"/>
</dbReference>
<proteinExistence type="predicted"/>
<evidence type="ECO:0000313" key="4">
    <source>
        <dbReference type="Proteomes" id="UP000515154"/>
    </source>
</evidence>
<gene>
    <name evidence="5" type="primary">LOC115231263</name>
</gene>
<dbReference type="RefSeq" id="XP_029657186.2">
    <property type="nucleotide sequence ID" value="XM_029801326.2"/>
</dbReference>
<dbReference type="AlphaFoldDB" id="A0A6P7U862"/>
<dbReference type="KEGG" id="osn:115231263"/>
<dbReference type="Gene3D" id="3.40.50.300">
    <property type="entry name" value="P-loop containing nucleotide triphosphate hydrolases"/>
    <property type="match status" value="1"/>
</dbReference>
<keyword evidence="3" id="KW-0418">Kinase</keyword>
<dbReference type="GO" id="GO:0006139">
    <property type="term" value="P:nucleobase-containing compound metabolic process"/>
    <property type="evidence" value="ECO:0007669"/>
    <property type="project" value="InterPro"/>
</dbReference>
<name>A0A6P7U862_9MOLL</name>
<keyword evidence="4" id="KW-1185">Reference proteome</keyword>
<sequence>ADIFLWSLHQLDPLLTNVCLLSIKYCCFSPSVPDGVVITIVKERLTQLDCMTCGWVLHGFPRNLFQAQDLDDAGLFPTRVFFLDVSLDSILERMTPLRTDLVTGQQHHLHFNPPQTLAMMDHLRTNPRHMEKSVTEEVSRFHAQEEGLSGFYIDRAAHLNADQDYYTVFETIMSMIINPIAVNFD</sequence>
<feature type="non-terminal residue" evidence="5">
    <location>
        <position position="1"/>
    </location>
</feature>
<dbReference type="GO" id="GO:0005524">
    <property type="term" value="F:ATP binding"/>
    <property type="evidence" value="ECO:0007669"/>
    <property type="project" value="InterPro"/>
</dbReference>
<evidence type="ECO:0000256" key="1">
    <source>
        <dbReference type="ARBA" id="ARBA00022679"/>
    </source>
</evidence>
<dbReference type="Pfam" id="PF00406">
    <property type="entry name" value="ADK"/>
    <property type="match status" value="1"/>
</dbReference>
<dbReference type="SUPFAM" id="SSF52540">
    <property type="entry name" value="P-loop containing nucleoside triphosphate hydrolases"/>
    <property type="match status" value="1"/>
</dbReference>